<evidence type="ECO:0000313" key="3">
    <source>
        <dbReference type="EMBL" id="MBI1493065.1"/>
    </source>
</evidence>
<sequence length="117" mass="12822">MTRLRLTPLALLLTTALSACTEDAGNPSGTNALKAEVPQRLTVSVAPQRADCQGLIPMKCLVVDGQFFYEGIEGFTHEAGTTYELEIERSLRAAPGEYIADAGYYRYRLIRVISARP</sequence>
<protein>
    <submittedName>
        <fullName evidence="3">DUF4377 domain-containing protein</fullName>
    </submittedName>
</protein>
<feature type="signal peptide" evidence="1">
    <location>
        <begin position="1"/>
        <end position="19"/>
    </location>
</feature>
<dbReference type="Proteomes" id="UP000640583">
    <property type="component" value="Unassembled WGS sequence"/>
</dbReference>
<dbReference type="EMBL" id="JADCKQ010000003">
    <property type="protein sequence ID" value="MBI1493065.1"/>
    <property type="molecule type" value="Genomic_DNA"/>
</dbReference>
<comment type="caution">
    <text evidence="3">The sequence shown here is derived from an EMBL/GenBank/DDBJ whole genome shotgun (WGS) entry which is preliminary data.</text>
</comment>
<keyword evidence="1" id="KW-0732">Signal</keyword>
<evidence type="ECO:0000313" key="4">
    <source>
        <dbReference type="Proteomes" id="UP000640583"/>
    </source>
</evidence>
<evidence type="ECO:0000256" key="1">
    <source>
        <dbReference type="SAM" id="SignalP"/>
    </source>
</evidence>
<reference evidence="3" key="1">
    <citation type="submission" date="2020-10" db="EMBL/GenBank/DDBJ databases">
        <title>Paenihalocynthiibacter styelae gen. nov., sp. nov., isolated from stalked sea squirt Styela clava.</title>
        <authorList>
            <person name="Kim Y.-O."/>
            <person name="Yoon J.-H."/>
        </authorList>
    </citation>
    <scope>NUCLEOTIDE SEQUENCE</scope>
    <source>
        <strain evidence="3">MYP1-1</strain>
    </source>
</reference>
<evidence type="ECO:0000259" key="2">
    <source>
        <dbReference type="Pfam" id="PF14302"/>
    </source>
</evidence>
<name>A0A8J7J4B3_9RHOB</name>
<dbReference type="RefSeq" id="WP_228847922.1">
    <property type="nucleotide sequence ID" value="NZ_JADCKQ010000003.1"/>
</dbReference>
<keyword evidence="4" id="KW-1185">Reference proteome</keyword>
<proteinExistence type="predicted"/>
<accession>A0A8J7J4B3</accession>
<gene>
    <name evidence="3" type="ORF">H1D41_05385</name>
</gene>
<dbReference type="Pfam" id="PF14302">
    <property type="entry name" value="DUF4377"/>
    <property type="match status" value="1"/>
</dbReference>
<dbReference type="PROSITE" id="PS51257">
    <property type="entry name" value="PROKAR_LIPOPROTEIN"/>
    <property type="match status" value="1"/>
</dbReference>
<feature type="domain" description="DUF4377" evidence="2">
    <location>
        <begin position="45"/>
        <end position="114"/>
    </location>
</feature>
<dbReference type="InterPro" id="IPR025485">
    <property type="entry name" value="DUF4377"/>
</dbReference>
<dbReference type="AlphaFoldDB" id="A0A8J7J4B3"/>
<feature type="chain" id="PRO_5035241428" evidence="1">
    <location>
        <begin position="20"/>
        <end position="117"/>
    </location>
</feature>
<organism evidence="3 4">
    <name type="scientific">Halocynthiibacter styelae</name>
    <dbReference type="NCBI Taxonomy" id="2761955"/>
    <lineage>
        <taxon>Bacteria</taxon>
        <taxon>Pseudomonadati</taxon>
        <taxon>Pseudomonadota</taxon>
        <taxon>Alphaproteobacteria</taxon>
        <taxon>Rhodobacterales</taxon>
        <taxon>Paracoccaceae</taxon>
        <taxon>Halocynthiibacter</taxon>
    </lineage>
</organism>